<evidence type="ECO:0000313" key="2">
    <source>
        <dbReference type="EMBL" id="GBP45084.1"/>
    </source>
</evidence>
<dbReference type="EMBL" id="BGZK01000464">
    <property type="protein sequence ID" value="GBP45084.1"/>
    <property type="molecule type" value="Genomic_DNA"/>
</dbReference>
<dbReference type="AlphaFoldDB" id="A0A4C1W4I2"/>
<proteinExistence type="predicted"/>
<feature type="region of interest" description="Disordered" evidence="1">
    <location>
        <begin position="722"/>
        <end position="746"/>
    </location>
</feature>
<feature type="region of interest" description="Disordered" evidence="1">
    <location>
        <begin position="156"/>
        <end position="184"/>
    </location>
</feature>
<organism evidence="2 3">
    <name type="scientific">Eumeta variegata</name>
    <name type="common">Bagworm moth</name>
    <name type="synonym">Eumeta japonica</name>
    <dbReference type="NCBI Taxonomy" id="151549"/>
    <lineage>
        <taxon>Eukaryota</taxon>
        <taxon>Metazoa</taxon>
        <taxon>Ecdysozoa</taxon>
        <taxon>Arthropoda</taxon>
        <taxon>Hexapoda</taxon>
        <taxon>Insecta</taxon>
        <taxon>Pterygota</taxon>
        <taxon>Neoptera</taxon>
        <taxon>Endopterygota</taxon>
        <taxon>Lepidoptera</taxon>
        <taxon>Glossata</taxon>
        <taxon>Ditrysia</taxon>
        <taxon>Tineoidea</taxon>
        <taxon>Psychidae</taxon>
        <taxon>Oiketicinae</taxon>
        <taxon>Eumeta</taxon>
    </lineage>
</organism>
<feature type="region of interest" description="Disordered" evidence="1">
    <location>
        <begin position="364"/>
        <end position="402"/>
    </location>
</feature>
<dbReference type="Proteomes" id="UP000299102">
    <property type="component" value="Unassembled WGS sequence"/>
</dbReference>
<feature type="compositionally biased region" description="Basic and acidic residues" evidence="1">
    <location>
        <begin position="535"/>
        <end position="546"/>
    </location>
</feature>
<protein>
    <submittedName>
        <fullName evidence="2">Uncharacterized protein</fullName>
    </submittedName>
</protein>
<name>A0A4C1W4I2_EUMVA</name>
<feature type="compositionally biased region" description="Low complexity" evidence="1">
    <location>
        <begin position="613"/>
        <end position="627"/>
    </location>
</feature>
<feature type="compositionally biased region" description="Polar residues" evidence="1">
    <location>
        <begin position="727"/>
        <end position="745"/>
    </location>
</feature>
<reference evidence="2 3" key="1">
    <citation type="journal article" date="2019" name="Commun. Biol.">
        <title>The bagworm genome reveals a unique fibroin gene that provides high tensile strength.</title>
        <authorList>
            <person name="Kono N."/>
            <person name="Nakamura H."/>
            <person name="Ohtoshi R."/>
            <person name="Tomita M."/>
            <person name="Numata K."/>
            <person name="Arakawa K."/>
        </authorList>
    </citation>
    <scope>NUCLEOTIDE SEQUENCE [LARGE SCALE GENOMIC DNA]</scope>
</reference>
<comment type="caution">
    <text evidence="2">The sequence shown here is derived from an EMBL/GenBank/DDBJ whole genome shotgun (WGS) entry which is preliminary data.</text>
</comment>
<evidence type="ECO:0000256" key="1">
    <source>
        <dbReference type="SAM" id="MobiDB-lite"/>
    </source>
</evidence>
<feature type="compositionally biased region" description="Polar residues" evidence="1">
    <location>
        <begin position="248"/>
        <end position="260"/>
    </location>
</feature>
<feature type="region of interest" description="Disordered" evidence="1">
    <location>
        <begin position="248"/>
        <end position="275"/>
    </location>
</feature>
<sequence>MSHRTRERPAECLLSPTQPKSVCRAHALEIVHSLQMYCKLLTGHGGGIPHMPPTLNSVTISAPPSKKKSNQNECVSLPDKHKFDSRTYVKPKRRPQRPSVHTVLDIPPASQNNKYLTYNKYNHAPILRLKTFNVDTDSENSGAIKDYALKRRSLVQDEEQQNERTPLNNCGDAQGVTAESAPSKPIDIDLSQPAHNLHNTFNKGYLNNVMERGSLGMYQSGESLMRMSPPSLVSSLLMDSSDTFNQESLESRKSLLSTKDSGVGPSSRESRDPMMTSMTLSILDEKDMSTSFLSQTTYPDNDSLIDSLPPSLISSVNSSCVMSTNTSKMRPDSTEPTNLFSSATFTHLDQNERLLTGRPRVSMYNSYTKRDSTNRQSDKIQDEPCPNENDKQNTTLGTKTHNVDKISPEMGETITLHYANNKFHDDADKENLNDSFQKDDAFYRDMGIQKPTDVGRNSLNVTLDKRELNEIIQARQKLSLARKGLPNDMEKTVILPNQAEGSPNKTIQVLNQTITVPKHSMENASELLARRRHEKRAEEGQRETPKRNSTFKISPKTQNMDTTVVYIKQETQKHPNIIDINSATLDLIGAAVHPIQHEHQVGEWSGERAMVCSSETDTDTGTFSSSSPPDAHDTTLAPHHDDDNTQVASTPIVPLRKGTKNNLLNIHNTISPILDSCDNQKQSNHTHNETVHNTTVINSATIVRRHGGPQRDILAGKISPENRRTTHNITPPKTSPNRLSPTNTERYPGHRVFVNVHRSLTEGGHVPNQIRAGGRPSSSYEEEVLHCKRSQMIRVYPFVELKKEWEYPKAQHITAFAPPMGIPRKTGLPTSKMRQYSSHKDLSRIPGAPSLSNIAARGSVAGLVSVGGGAGRSNMVRRSVYASNPALSPTAPTPPAYFALTNNVQLVQMTEKAAPRPALVRQGTETLRRERPQSQLVAPKELRVGTYASLTAVSGIRNYNHIPAPISRPSSTAGSAQPRVARPTPPVYRPAGIQNALETRPSTAEPRASALPRPTRLPAPRRRYLTVKAAAVSVLGSARHRAPGAMLTSLRVRLARAALATSSPIQTSLLTFAM</sequence>
<feature type="compositionally biased region" description="Basic and acidic residues" evidence="1">
    <location>
        <begin position="368"/>
        <end position="382"/>
    </location>
</feature>
<feature type="region of interest" description="Disordered" evidence="1">
    <location>
        <begin position="967"/>
        <end position="989"/>
    </location>
</feature>
<dbReference type="OrthoDB" id="6347145at2759"/>
<feature type="region of interest" description="Disordered" evidence="1">
    <location>
        <begin position="613"/>
        <end position="647"/>
    </location>
</feature>
<feature type="region of interest" description="Disordered" evidence="1">
    <location>
        <begin position="534"/>
        <end position="554"/>
    </location>
</feature>
<gene>
    <name evidence="2" type="ORF">EVAR_33189_1</name>
</gene>
<accession>A0A4C1W4I2</accession>
<keyword evidence="3" id="KW-1185">Reference proteome</keyword>
<feature type="compositionally biased region" description="Basic and acidic residues" evidence="1">
    <location>
        <begin position="630"/>
        <end position="643"/>
    </location>
</feature>
<feature type="region of interest" description="Disordered" evidence="1">
    <location>
        <begin position="55"/>
        <end position="82"/>
    </location>
</feature>
<evidence type="ECO:0000313" key="3">
    <source>
        <dbReference type="Proteomes" id="UP000299102"/>
    </source>
</evidence>